<comment type="cofactor">
    <cofactor evidence="1">
        <name>FAD</name>
        <dbReference type="ChEBI" id="CHEBI:57692"/>
    </cofactor>
</comment>
<evidence type="ECO:0000259" key="10">
    <source>
        <dbReference type="Pfam" id="PF18113"/>
    </source>
</evidence>
<evidence type="ECO:0000256" key="4">
    <source>
        <dbReference type="ARBA" id="ARBA00022490"/>
    </source>
</evidence>
<dbReference type="InterPro" id="IPR041364">
    <property type="entry name" value="Rbx-bd"/>
</dbReference>
<dbReference type="NCBIfam" id="NF003437">
    <property type="entry name" value="PRK04965.1"/>
    <property type="match status" value="1"/>
</dbReference>
<evidence type="ECO:0000256" key="1">
    <source>
        <dbReference type="ARBA" id="ARBA00001974"/>
    </source>
</evidence>
<dbReference type="Pfam" id="PF18113">
    <property type="entry name" value="Rbx_binding"/>
    <property type="match status" value="1"/>
</dbReference>
<evidence type="ECO:0000256" key="6">
    <source>
        <dbReference type="ARBA" id="ARBA00022827"/>
    </source>
</evidence>
<reference evidence="11 12" key="1">
    <citation type="submission" date="2024-10" db="EMBL/GenBank/DDBJ databases">
        <authorList>
            <person name="Yibar A."/>
            <person name="Saticioglu I.B."/>
            <person name="Duman M."/>
            <person name="Ajmi N."/>
            <person name="Gurler F."/>
            <person name="Ay H."/>
            <person name="Onuk E."/>
            <person name="Guler S."/>
            <person name="Romalde J.L."/>
        </authorList>
    </citation>
    <scope>NUCLEOTIDE SEQUENCE [LARGE SCALE GENOMIC DNA]</scope>
    <source>
        <strain evidence="11 12">14-MA-B</strain>
    </source>
</reference>
<dbReference type="Pfam" id="PF07992">
    <property type="entry name" value="Pyr_redox_2"/>
    <property type="match status" value="1"/>
</dbReference>
<dbReference type="PRINTS" id="PR00368">
    <property type="entry name" value="FADPNR"/>
</dbReference>
<keyword evidence="8" id="KW-0520">NAD</keyword>
<evidence type="ECO:0000313" key="12">
    <source>
        <dbReference type="Proteomes" id="UP001607151"/>
    </source>
</evidence>
<dbReference type="SUPFAM" id="SSF51905">
    <property type="entry name" value="FAD/NAD(P)-binding domain"/>
    <property type="match status" value="2"/>
</dbReference>
<dbReference type="EC" id="1.18.1.-" evidence="11"/>
<keyword evidence="7 11" id="KW-0560">Oxidoreductase</keyword>
<dbReference type="PANTHER" id="PTHR43429">
    <property type="entry name" value="PYRIDINE NUCLEOTIDE-DISULFIDE OXIDOREDUCTASE DOMAIN-CONTAINING"/>
    <property type="match status" value="1"/>
</dbReference>
<evidence type="ECO:0000256" key="8">
    <source>
        <dbReference type="ARBA" id="ARBA00023027"/>
    </source>
</evidence>
<comment type="similarity">
    <text evidence="3">Belongs to the FAD-dependent oxidoreductase family.</text>
</comment>
<dbReference type="InterPro" id="IPR023753">
    <property type="entry name" value="FAD/NAD-binding_dom"/>
</dbReference>
<comment type="caution">
    <text evidence="11">The sequence shown here is derived from an EMBL/GenBank/DDBJ whole genome shotgun (WGS) entry which is preliminary data.</text>
</comment>
<dbReference type="RefSeq" id="WP_394608037.1">
    <property type="nucleotide sequence ID" value="NZ_JBIHSN010000002.1"/>
</dbReference>
<evidence type="ECO:0000256" key="5">
    <source>
        <dbReference type="ARBA" id="ARBA00022630"/>
    </source>
</evidence>
<evidence type="ECO:0000313" key="11">
    <source>
        <dbReference type="EMBL" id="MFH0266247.1"/>
    </source>
</evidence>
<keyword evidence="4" id="KW-0963">Cytoplasm</keyword>
<name>A0ABW7IX69_9VIBR</name>
<keyword evidence="6" id="KW-0274">FAD</keyword>
<dbReference type="Proteomes" id="UP001607151">
    <property type="component" value="Unassembled WGS sequence"/>
</dbReference>
<evidence type="ECO:0000256" key="7">
    <source>
        <dbReference type="ARBA" id="ARBA00023002"/>
    </source>
</evidence>
<dbReference type="Gene3D" id="3.50.50.60">
    <property type="entry name" value="FAD/NAD(P)-binding domain"/>
    <property type="match status" value="2"/>
</dbReference>
<proteinExistence type="inferred from homology"/>
<evidence type="ECO:0000256" key="3">
    <source>
        <dbReference type="ARBA" id="ARBA00006442"/>
    </source>
</evidence>
<gene>
    <name evidence="11" type="primary">norW</name>
    <name evidence="11" type="ORF">ACGRQ9_12350</name>
</gene>
<dbReference type="GO" id="GO:0016491">
    <property type="term" value="F:oxidoreductase activity"/>
    <property type="evidence" value="ECO:0007669"/>
    <property type="project" value="UniProtKB-KW"/>
</dbReference>
<dbReference type="PRINTS" id="PR00411">
    <property type="entry name" value="PNDRDTASEI"/>
</dbReference>
<feature type="domain" description="FAD/NAD(P)-binding" evidence="9">
    <location>
        <begin position="5"/>
        <end position="281"/>
    </location>
</feature>
<sequence>MSNPIMIIGSGFAAYQLVKALRRSDKQTLITVITTDDGHDYNKPDLSHVFTNKHNADALIRQTADNFAQDNEITIYTQTKVEMVDRHAQNVTTTKGDVLSYSKLVLATGASTFIPAMNGSAAKEVITLNSRIEYQAAQHKLDQAEHVLIIGAGLIGTELAMDLSTSGKTVSVVDPCDSVMQTMLPDAISAPLQKKLTQDGVKLHLNNTVQALEQTDFGIEVILSSGEQFLVDSVISASGIKPNIQLAQQTGLSVDKGIVVNRQLQTSDSNIYALGDCAQIENKVLSYLQPTLLSANVLAKVLLQPESLLQTAGPAATLKLPAMLVKVKTTNFPIQLAGQTGQSVPKWSIELDPEGITARAFDDNNELVGFVTTQNHMSNALKMLKTLPTLL</sequence>
<keyword evidence="5" id="KW-0285">Flavoprotein</keyword>
<comment type="subcellular location">
    <subcellularLocation>
        <location evidence="2">Cytoplasm</location>
    </subcellularLocation>
</comment>
<dbReference type="Gene3D" id="3.30.390.120">
    <property type="match status" value="1"/>
</dbReference>
<keyword evidence="12" id="KW-1185">Reference proteome</keyword>
<organism evidence="11 12">
    <name type="scientific">Vibrio rumoiensis</name>
    <dbReference type="NCBI Taxonomy" id="76258"/>
    <lineage>
        <taxon>Bacteria</taxon>
        <taxon>Pseudomonadati</taxon>
        <taxon>Pseudomonadota</taxon>
        <taxon>Gammaproteobacteria</taxon>
        <taxon>Vibrionales</taxon>
        <taxon>Vibrionaceae</taxon>
        <taxon>Vibrio</taxon>
    </lineage>
</organism>
<evidence type="ECO:0000256" key="2">
    <source>
        <dbReference type="ARBA" id="ARBA00004496"/>
    </source>
</evidence>
<evidence type="ECO:0000259" key="9">
    <source>
        <dbReference type="Pfam" id="PF07992"/>
    </source>
</evidence>
<feature type="domain" description="Rubredoxin binding" evidence="10">
    <location>
        <begin position="318"/>
        <end position="387"/>
    </location>
</feature>
<dbReference type="PANTHER" id="PTHR43429:SF3">
    <property type="entry name" value="NITRITE REDUCTASE [NAD(P)H]"/>
    <property type="match status" value="1"/>
</dbReference>
<dbReference type="EMBL" id="JBIHSN010000002">
    <property type="protein sequence ID" value="MFH0266247.1"/>
    <property type="molecule type" value="Genomic_DNA"/>
</dbReference>
<dbReference type="InterPro" id="IPR036188">
    <property type="entry name" value="FAD/NAD-bd_sf"/>
</dbReference>
<dbReference type="InterPro" id="IPR050260">
    <property type="entry name" value="FAD-bd_OxRdtase"/>
</dbReference>
<accession>A0ABW7IX69</accession>
<protein>
    <submittedName>
        <fullName evidence="11">NADH:flavorubredoxin reductase NorW</fullName>
        <ecNumber evidence="11">1.18.1.-</ecNumber>
    </submittedName>
</protein>